<keyword evidence="2" id="KW-1185">Reference proteome</keyword>
<protein>
    <submittedName>
        <fullName evidence="1">Uncharacterized protein</fullName>
    </submittedName>
</protein>
<dbReference type="Proteomes" id="UP001549086">
    <property type="component" value="Unassembled WGS sequence"/>
</dbReference>
<organism evidence="1 2">
    <name type="scientific">Bartonella silvatica</name>
    <dbReference type="NCBI Taxonomy" id="357760"/>
    <lineage>
        <taxon>Bacteria</taxon>
        <taxon>Pseudomonadati</taxon>
        <taxon>Pseudomonadota</taxon>
        <taxon>Alphaproteobacteria</taxon>
        <taxon>Hyphomicrobiales</taxon>
        <taxon>Bartonellaceae</taxon>
        <taxon>Bartonella</taxon>
    </lineage>
</organism>
<gene>
    <name evidence="1" type="ORF">ABID23_001385</name>
</gene>
<name>A0ABV2HI95_9HYPH</name>
<reference evidence="1 2" key="1">
    <citation type="submission" date="2024-06" db="EMBL/GenBank/DDBJ databases">
        <title>Genomic Encyclopedia of Type Strains, Phase IV (KMG-IV): sequencing the most valuable type-strain genomes for metagenomic binning, comparative biology and taxonomic classification.</title>
        <authorList>
            <person name="Goeker M."/>
        </authorList>
    </citation>
    <scope>NUCLEOTIDE SEQUENCE [LARGE SCALE GENOMIC DNA]</scope>
    <source>
        <strain evidence="1 2">DSM 23649</strain>
    </source>
</reference>
<feature type="non-terminal residue" evidence="1">
    <location>
        <position position="1"/>
    </location>
</feature>
<accession>A0ABV2HI95</accession>
<comment type="caution">
    <text evidence="1">The sequence shown here is derived from an EMBL/GenBank/DDBJ whole genome shotgun (WGS) entry which is preliminary data.</text>
</comment>
<proteinExistence type="predicted"/>
<evidence type="ECO:0000313" key="1">
    <source>
        <dbReference type="EMBL" id="MET3590280.1"/>
    </source>
</evidence>
<sequence length="150" mass="15589">TEKGVGVRMRHDMAANAGQLHLSADGKISLKSVFGHKGVALKSKSKSVLAKHITSKKDVDIVAHQDVRLETVGADGHLVAEAQEGCLIIAGKATSGGNMKLSSRHAIKVLGLGAGADMVFETGGALHIDGTVLAGAILRGMQVEIYKPIF</sequence>
<dbReference type="EMBL" id="JBEPLI010000019">
    <property type="protein sequence ID" value="MET3590280.1"/>
    <property type="molecule type" value="Genomic_DNA"/>
</dbReference>
<evidence type="ECO:0000313" key="2">
    <source>
        <dbReference type="Proteomes" id="UP001549086"/>
    </source>
</evidence>